<dbReference type="Gene3D" id="3.30.830.10">
    <property type="entry name" value="Metalloenzyme, LuxS/M16 peptidase-like"/>
    <property type="match status" value="3"/>
</dbReference>
<accession>A0ABV0RH12</accession>
<proteinExistence type="predicted"/>
<dbReference type="SMART" id="SM01264">
    <property type="entry name" value="M16C_associated"/>
    <property type="match status" value="1"/>
</dbReference>
<organism evidence="2 3">
    <name type="scientific">Xenoophorus captivus</name>
    <dbReference type="NCBI Taxonomy" id="1517983"/>
    <lineage>
        <taxon>Eukaryota</taxon>
        <taxon>Metazoa</taxon>
        <taxon>Chordata</taxon>
        <taxon>Craniata</taxon>
        <taxon>Vertebrata</taxon>
        <taxon>Euteleostomi</taxon>
        <taxon>Actinopterygii</taxon>
        <taxon>Neopterygii</taxon>
        <taxon>Teleostei</taxon>
        <taxon>Neoteleostei</taxon>
        <taxon>Acanthomorphata</taxon>
        <taxon>Ovalentaria</taxon>
        <taxon>Atherinomorphae</taxon>
        <taxon>Cyprinodontiformes</taxon>
        <taxon>Goodeidae</taxon>
        <taxon>Xenoophorus</taxon>
    </lineage>
</organism>
<reference evidence="2 3" key="1">
    <citation type="submission" date="2021-06" db="EMBL/GenBank/DDBJ databases">
        <authorList>
            <person name="Palmer J.M."/>
        </authorList>
    </citation>
    <scope>NUCLEOTIDE SEQUENCE [LARGE SCALE GENOMIC DNA]</scope>
    <source>
        <strain evidence="2 3">XC_2019</strain>
        <tissue evidence="2">Muscle</tissue>
    </source>
</reference>
<name>A0ABV0RH12_9TELE</name>
<evidence type="ECO:0000259" key="1">
    <source>
        <dbReference type="SMART" id="SM01264"/>
    </source>
</evidence>
<feature type="non-terminal residue" evidence="2">
    <location>
        <position position="1"/>
    </location>
</feature>
<feature type="domain" description="Peptidase M16C associated" evidence="1">
    <location>
        <begin position="33"/>
        <end position="187"/>
    </location>
</feature>
<dbReference type="InterPro" id="IPR013578">
    <property type="entry name" value="Peptidase_M16C_assoc"/>
</dbReference>
<sequence length="199" mass="22313">QEGWRLENEDPTDPSSPLVFKGVVFNEMKGVFVSQYDGSTKEASFSIGLQGMAEQDTERVKQIIGQTIDQIIDVFPLTKGYVPVQYCEQPTNGLVYFRAMCSLNTLPEDLRVYVPLFCSIITNPHFDNEERLRVLVMMAAQELANGISHSGHMYAMTRAGRHLTPAGELQETFDGMEQVIFMPQSEIYAGCFGPTEKCI</sequence>
<dbReference type="Pfam" id="PF08367">
    <property type="entry name" value="M16C_assoc"/>
    <property type="match status" value="1"/>
</dbReference>
<keyword evidence="3" id="KW-1185">Reference proteome</keyword>
<evidence type="ECO:0000313" key="3">
    <source>
        <dbReference type="Proteomes" id="UP001434883"/>
    </source>
</evidence>
<dbReference type="SUPFAM" id="SSF63411">
    <property type="entry name" value="LuxS/MPP-like metallohydrolase"/>
    <property type="match status" value="1"/>
</dbReference>
<dbReference type="EMBL" id="JAHRIN010044602">
    <property type="protein sequence ID" value="MEQ2207429.1"/>
    <property type="molecule type" value="Genomic_DNA"/>
</dbReference>
<dbReference type="InterPro" id="IPR011249">
    <property type="entry name" value="Metalloenz_LuxS/M16"/>
</dbReference>
<protein>
    <recommendedName>
        <fullName evidence="1">Peptidase M16C associated domain-containing protein</fullName>
    </recommendedName>
</protein>
<gene>
    <name evidence="2" type="ORF">XENOCAPTIV_012267</name>
</gene>
<evidence type="ECO:0000313" key="2">
    <source>
        <dbReference type="EMBL" id="MEQ2207429.1"/>
    </source>
</evidence>
<dbReference type="PANTHER" id="PTHR43016">
    <property type="entry name" value="PRESEQUENCE PROTEASE"/>
    <property type="match status" value="1"/>
</dbReference>
<comment type="caution">
    <text evidence="2">The sequence shown here is derived from an EMBL/GenBank/DDBJ whole genome shotgun (WGS) entry which is preliminary data.</text>
</comment>
<dbReference type="PANTHER" id="PTHR43016:SF13">
    <property type="entry name" value="PRESEQUENCE PROTEASE, MITOCHONDRIAL"/>
    <property type="match status" value="1"/>
</dbReference>
<dbReference type="Proteomes" id="UP001434883">
    <property type="component" value="Unassembled WGS sequence"/>
</dbReference>